<evidence type="ECO:0000313" key="10">
    <source>
        <dbReference type="EMBL" id="KAL0637446.1"/>
    </source>
</evidence>
<dbReference type="PANTHER" id="PTHR47782:SF8">
    <property type="entry name" value="ZN(II)2CYS6 TRANSCRIPTION FACTOR (EUROFUNG)"/>
    <property type="match status" value="1"/>
</dbReference>
<protein>
    <recommendedName>
        <fullName evidence="9">Xylanolytic transcriptional activator regulatory domain-containing protein</fullName>
    </recommendedName>
</protein>
<evidence type="ECO:0000256" key="2">
    <source>
        <dbReference type="ARBA" id="ARBA00022723"/>
    </source>
</evidence>
<dbReference type="Proteomes" id="UP001447188">
    <property type="component" value="Unassembled WGS sequence"/>
</dbReference>
<evidence type="ECO:0000256" key="4">
    <source>
        <dbReference type="ARBA" id="ARBA00023015"/>
    </source>
</evidence>
<keyword evidence="7" id="KW-0539">Nucleus</keyword>
<evidence type="ECO:0000256" key="3">
    <source>
        <dbReference type="ARBA" id="ARBA00022833"/>
    </source>
</evidence>
<dbReference type="Pfam" id="PF04082">
    <property type="entry name" value="Fungal_trans"/>
    <property type="match status" value="1"/>
</dbReference>
<feature type="compositionally biased region" description="Low complexity" evidence="8">
    <location>
        <begin position="543"/>
        <end position="553"/>
    </location>
</feature>
<dbReference type="EMBL" id="JBBBZM010000034">
    <property type="protein sequence ID" value="KAL0637446.1"/>
    <property type="molecule type" value="Genomic_DNA"/>
</dbReference>
<keyword evidence="5" id="KW-0238">DNA-binding</keyword>
<dbReference type="InterPro" id="IPR007219">
    <property type="entry name" value="XnlR_reg_dom"/>
</dbReference>
<keyword evidence="2" id="KW-0479">Metal-binding</keyword>
<keyword evidence="4" id="KW-0805">Transcription regulation</keyword>
<dbReference type="PANTHER" id="PTHR47782">
    <property type="entry name" value="ZN(II)2CYS6 TRANSCRIPTION FACTOR (EUROFUNG)-RELATED"/>
    <property type="match status" value="1"/>
</dbReference>
<dbReference type="CDD" id="cd12148">
    <property type="entry name" value="fungal_TF_MHR"/>
    <property type="match status" value="1"/>
</dbReference>
<accession>A0ABR3GNE9</accession>
<organism evidence="10 11">
    <name type="scientific">Discina gigas</name>
    <dbReference type="NCBI Taxonomy" id="1032678"/>
    <lineage>
        <taxon>Eukaryota</taxon>
        <taxon>Fungi</taxon>
        <taxon>Dikarya</taxon>
        <taxon>Ascomycota</taxon>
        <taxon>Pezizomycotina</taxon>
        <taxon>Pezizomycetes</taxon>
        <taxon>Pezizales</taxon>
        <taxon>Discinaceae</taxon>
        <taxon>Discina</taxon>
    </lineage>
</organism>
<keyword evidence="6" id="KW-0804">Transcription</keyword>
<evidence type="ECO:0000256" key="5">
    <source>
        <dbReference type="ARBA" id="ARBA00023125"/>
    </source>
</evidence>
<feature type="domain" description="Xylanolytic transcriptional activator regulatory" evidence="9">
    <location>
        <begin position="209"/>
        <end position="288"/>
    </location>
</feature>
<evidence type="ECO:0000256" key="8">
    <source>
        <dbReference type="SAM" id="MobiDB-lite"/>
    </source>
</evidence>
<name>A0ABR3GNE9_9PEZI</name>
<keyword evidence="3" id="KW-0862">Zinc</keyword>
<gene>
    <name evidence="10" type="ORF">Q9L58_003501</name>
</gene>
<evidence type="ECO:0000256" key="1">
    <source>
        <dbReference type="ARBA" id="ARBA00004123"/>
    </source>
</evidence>
<comment type="subcellular location">
    <subcellularLocation>
        <location evidence="1">Nucleus</location>
    </subcellularLocation>
</comment>
<feature type="region of interest" description="Disordered" evidence="8">
    <location>
        <begin position="492"/>
        <end position="559"/>
    </location>
</feature>
<sequence>MREALTLETETPDSEELVRAVGLINFADYEHYKEPRYVGTSNGFTVTRLVLESARRNLGAQTFKDLTTQHRNTFRHALRSSPDPGDHYPALSNVPATRLPNREITDKLVDRFCQKALYQLPVLHEPTFVKDVDEVYAGSTDPYKNFQLKMVLAISMQRLSRQYAGLADGYFLAGLEHLEQVLESMDHRTLQCLLVMAQYALVTPTRMAVYHIVGIAVRLCMQLGYHQERTIMLSETPIDEITKDMRRRFFWSLASMEYGLSHVLGRPSSFATADSFVDVEFYTAVDDACITAGEILPGPDSPKKLISMHFFRMRRLQAEIRQTLYQNPRDSPKCDQDPWFQQMSNKLDHWRQTCPQNDQGSGMSYDWFDHRYHLMRIFLFHPTPQLPQPSLDATIRCYDSSVKGINLQKKMYDEKTIEFTWVYLHQIYTATLTLIWTLYNDGVRELHNKEDVESNFEISLSLLTVLAERWPGTEAAADLFARLAQAALQNYTTNQEKSPRSIHSSLASHSTATSPSPQKESSPMHHHRSSPNPNSPQARPVEESTPSPETPTVAPWEASFPGVTIERLMQMGGRNNQPVSEIPQALQDLMFNPNARYGMFPDRTDTGVCHSAPAFITAWDPPNHFSQNCMATPDMHALATAPIQQSIGDLRGPSMLNPQQQQNELTSILKNEAMETFDNSRPWGVDYDSQLHFY</sequence>
<proteinExistence type="predicted"/>
<evidence type="ECO:0000256" key="7">
    <source>
        <dbReference type="ARBA" id="ARBA00023242"/>
    </source>
</evidence>
<feature type="compositionally biased region" description="Low complexity" evidence="8">
    <location>
        <begin position="501"/>
        <end position="516"/>
    </location>
</feature>
<reference evidence="10 11" key="1">
    <citation type="submission" date="2024-02" db="EMBL/GenBank/DDBJ databases">
        <title>Discinaceae phylogenomics.</title>
        <authorList>
            <person name="Dirks A.C."/>
            <person name="James T.Y."/>
        </authorList>
    </citation>
    <scope>NUCLEOTIDE SEQUENCE [LARGE SCALE GENOMIC DNA]</scope>
    <source>
        <strain evidence="10 11">ACD0624</strain>
    </source>
</reference>
<dbReference type="InterPro" id="IPR052202">
    <property type="entry name" value="Yeast_MetPath_Reg"/>
</dbReference>
<evidence type="ECO:0000259" key="9">
    <source>
        <dbReference type="SMART" id="SM00906"/>
    </source>
</evidence>
<keyword evidence="11" id="KW-1185">Reference proteome</keyword>
<evidence type="ECO:0000313" key="11">
    <source>
        <dbReference type="Proteomes" id="UP001447188"/>
    </source>
</evidence>
<dbReference type="SMART" id="SM00906">
    <property type="entry name" value="Fungal_trans"/>
    <property type="match status" value="1"/>
</dbReference>
<comment type="caution">
    <text evidence="10">The sequence shown here is derived from an EMBL/GenBank/DDBJ whole genome shotgun (WGS) entry which is preliminary data.</text>
</comment>
<evidence type="ECO:0000256" key="6">
    <source>
        <dbReference type="ARBA" id="ARBA00023163"/>
    </source>
</evidence>